<keyword evidence="5 7" id="KW-0411">Iron-sulfur</keyword>
<dbReference type="InterPro" id="IPR058240">
    <property type="entry name" value="rSAM_sf"/>
</dbReference>
<dbReference type="SMART" id="SM00876">
    <property type="entry name" value="BATS"/>
    <property type="match status" value="1"/>
</dbReference>
<dbReference type="GO" id="GO:0046872">
    <property type="term" value="F:metal ion binding"/>
    <property type="evidence" value="ECO:0007669"/>
    <property type="project" value="UniProtKB-KW"/>
</dbReference>
<feature type="binding site" evidence="8">
    <location>
        <position position="187"/>
    </location>
    <ligand>
        <name>S-adenosyl-L-methionine</name>
        <dbReference type="ChEBI" id="CHEBI:59789"/>
    </ligand>
</feature>
<dbReference type="InterPro" id="IPR007197">
    <property type="entry name" value="rSAM"/>
</dbReference>
<dbReference type="GO" id="GO:0044272">
    <property type="term" value="P:sulfur compound biosynthetic process"/>
    <property type="evidence" value="ECO:0007669"/>
    <property type="project" value="UniProtKB-ARBA"/>
</dbReference>
<feature type="binding site" evidence="7">
    <location>
        <position position="73"/>
    </location>
    <ligand>
        <name>[4Fe-4S] cluster</name>
        <dbReference type="ChEBI" id="CHEBI:49883"/>
        <note>4Fe-4S-S-AdoMet</note>
    </ligand>
</feature>
<comment type="cofactor">
    <cofactor evidence="7">
        <name>[4Fe-4S] cluster</name>
        <dbReference type="ChEBI" id="CHEBI:49883"/>
    </cofactor>
    <text evidence="7">Binds 1 [4Fe-4S] cluster. The cluster is coordinated with 3 cysteines and an exchangeable S-adenosyl-L-methionine.</text>
</comment>
<dbReference type="CDD" id="cd01335">
    <property type="entry name" value="Radical_SAM"/>
    <property type="match status" value="1"/>
</dbReference>
<evidence type="ECO:0000256" key="5">
    <source>
        <dbReference type="ARBA" id="ARBA00023014"/>
    </source>
</evidence>
<dbReference type="NCBIfam" id="TIGR03956">
    <property type="entry name" value="rSAM_HydE"/>
    <property type="match status" value="1"/>
</dbReference>
<dbReference type="SFLD" id="SFLDG01280">
    <property type="entry name" value="HydE/PylB-like"/>
    <property type="match status" value="1"/>
</dbReference>
<organism evidence="10 11">
    <name type="scientific">Zongyangia hominis</name>
    <dbReference type="NCBI Taxonomy" id="2763677"/>
    <lineage>
        <taxon>Bacteria</taxon>
        <taxon>Bacillati</taxon>
        <taxon>Bacillota</taxon>
        <taxon>Clostridia</taxon>
        <taxon>Eubacteriales</taxon>
        <taxon>Oscillospiraceae</taxon>
        <taxon>Zongyangia</taxon>
    </lineage>
</organism>
<dbReference type="SFLD" id="SFLDG01082">
    <property type="entry name" value="B12-binding_domain_containing"/>
    <property type="match status" value="1"/>
</dbReference>
<dbReference type="SUPFAM" id="SSF102114">
    <property type="entry name" value="Radical SAM enzymes"/>
    <property type="match status" value="1"/>
</dbReference>
<dbReference type="InterPro" id="IPR010722">
    <property type="entry name" value="BATS_dom"/>
</dbReference>
<dbReference type="InterPro" id="IPR034422">
    <property type="entry name" value="HydE/PylB-like"/>
</dbReference>
<dbReference type="InterPro" id="IPR013785">
    <property type="entry name" value="Aldolase_TIM"/>
</dbReference>
<evidence type="ECO:0000256" key="3">
    <source>
        <dbReference type="ARBA" id="ARBA00022723"/>
    </source>
</evidence>
<evidence type="ECO:0000313" key="11">
    <source>
        <dbReference type="Proteomes" id="UP000660861"/>
    </source>
</evidence>
<evidence type="ECO:0000256" key="7">
    <source>
        <dbReference type="PIRSR" id="PIRSR004762-1"/>
    </source>
</evidence>
<dbReference type="InterPro" id="IPR006638">
    <property type="entry name" value="Elp3/MiaA/NifB-like_rSAM"/>
</dbReference>
<proteinExistence type="predicted"/>
<sequence>MPKQVNADNAVKRIREELVAGGTLSLGTLADTLALDDFTEVYRLADQVNEEVNHGVVRIRAILEFSNVCRRQCRYCGLNCENKKLERYQMGEDEMVQTTLAAYRAGYQTIVLQSGEDPYYDKEMIGRVIREIKARCGISITLSLGERTKEEYAYWKECGADRYLLKHETSDPEIYAALHPCGTLENRIQCLRWIKELGYETGSGFMIGLPGQTCDTIAGDILLLRELSCDMAGIGPFIAHPDTALKDQPNGSTELTKRAVALSRILMPHLHLPATTALGVLSQGEKSDVFSCGADVVMRKVTPGAYRRLYEIYPSGLGLDDDIVKGRMELEDAIRQLGKQPL</sequence>
<dbReference type="PANTHER" id="PTHR43726">
    <property type="entry name" value="3-METHYLORNITHINE SYNTHASE"/>
    <property type="match status" value="1"/>
</dbReference>
<feature type="binding site" evidence="7">
    <location>
        <position position="69"/>
    </location>
    <ligand>
        <name>[4Fe-4S] cluster</name>
        <dbReference type="ChEBI" id="CHEBI:49883"/>
        <note>4Fe-4S-S-AdoMet</note>
    </ligand>
</feature>
<evidence type="ECO:0000256" key="6">
    <source>
        <dbReference type="ARBA" id="ARBA00034078"/>
    </source>
</evidence>
<dbReference type="Gene3D" id="3.20.20.70">
    <property type="entry name" value="Aldolase class I"/>
    <property type="match status" value="1"/>
</dbReference>
<dbReference type="InterPro" id="IPR024021">
    <property type="entry name" value="FeFe-hyd_HydE_rSAM"/>
</dbReference>
<dbReference type="PANTHER" id="PTHR43726:SF1">
    <property type="entry name" value="BIOTIN SYNTHASE"/>
    <property type="match status" value="1"/>
</dbReference>
<dbReference type="PROSITE" id="PS51918">
    <property type="entry name" value="RADICAL_SAM"/>
    <property type="match status" value="1"/>
</dbReference>
<evidence type="ECO:0000256" key="1">
    <source>
        <dbReference type="ARBA" id="ARBA00022485"/>
    </source>
</evidence>
<keyword evidence="4 7" id="KW-0408">Iron</keyword>
<dbReference type="GO" id="GO:0016740">
    <property type="term" value="F:transferase activity"/>
    <property type="evidence" value="ECO:0007669"/>
    <property type="project" value="TreeGrafter"/>
</dbReference>
<evidence type="ECO:0000256" key="8">
    <source>
        <dbReference type="PIRSR" id="PIRSR004762-2"/>
    </source>
</evidence>
<dbReference type="GO" id="GO:0051539">
    <property type="term" value="F:4 iron, 4 sulfur cluster binding"/>
    <property type="evidence" value="ECO:0007669"/>
    <property type="project" value="UniProtKB-KW"/>
</dbReference>
<dbReference type="Proteomes" id="UP000660861">
    <property type="component" value="Unassembled WGS sequence"/>
</dbReference>
<evidence type="ECO:0000256" key="4">
    <source>
        <dbReference type="ARBA" id="ARBA00023004"/>
    </source>
</evidence>
<feature type="domain" description="Radical SAM core" evidence="9">
    <location>
        <begin position="55"/>
        <end position="275"/>
    </location>
</feature>
<keyword evidence="2 7" id="KW-0949">S-adenosyl-L-methionine</keyword>
<name>A0A926ECG6_9FIRM</name>
<comment type="caution">
    <text evidence="10">The sequence shown here is derived from an EMBL/GenBank/DDBJ whole genome shotgun (WGS) entry which is preliminary data.</text>
</comment>
<dbReference type="EMBL" id="JACRTC010000001">
    <property type="protein sequence ID" value="MBC8569694.1"/>
    <property type="molecule type" value="Genomic_DNA"/>
</dbReference>
<dbReference type="RefSeq" id="WP_262396789.1">
    <property type="nucleotide sequence ID" value="NZ_JACRTC010000001.1"/>
</dbReference>
<evidence type="ECO:0000256" key="2">
    <source>
        <dbReference type="ARBA" id="ARBA00022691"/>
    </source>
</evidence>
<evidence type="ECO:0000313" key="10">
    <source>
        <dbReference type="EMBL" id="MBC8569694.1"/>
    </source>
</evidence>
<dbReference type="GO" id="GO:0042364">
    <property type="term" value="P:water-soluble vitamin biosynthetic process"/>
    <property type="evidence" value="ECO:0007669"/>
    <property type="project" value="UniProtKB-ARBA"/>
</dbReference>
<dbReference type="AlphaFoldDB" id="A0A926ECG6"/>
<keyword evidence="11" id="KW-1185">Reference proteome</keyword>
<reference evidence="10" key="1">
    <citation type="submission" date="2020-08" db="EMBL/GenBank/DDBJ databases">
        <title>Genome public.</title>
        <authorList>
            <person name="Liu C."/>
            <person name="Sun Q."/>
        </authorList>
    </citation>
    <scope>NUCLEOTIDE SEQUENCE</scope>
    <source>
        <strain evidence="10">NSJ-54</strain>
    </source>
</reference>
<feature type="binding site" evidence="8">
    <location>
        <position position="143"/>
    </location>
    <ligand>
        <name>(3R)-3-methyl-D-ornithine</name>
        <dbReference type="ChEBI" id="CHEBI:64642"/>
    </ligand>
</feature>
<feature type="binding site" evidence="8">
    <location>
        <position position="168"/>
    </location>
    <ligand>
        <name>S-adenosyl-L-methionine</name>
        <dbReference type="ChEBI" id="CHEBI:59789"/>
    </ligand>
</feature>
<keyword evidence="1 7" id="KW-0004">4Fe-4S</keyword>
<feature type="binding site" evidence="7">
    <location>
        <position position="76"/>
    </location>
    <ligand>
        <name>[4Fe-4S] cluster</name>
        <dbReference type="ChEBI" id="CHEBI:49883"/>
        <note>4Fe-4S-S-AdoMet</note>
    </ligand>
</feature>
<gene>
    <name evidence="10" type="primary">hydE</name>
    <name evidence="10" type="ORF">H8709_02500</name>
</gene>
<dbReference type="Pfam" id="PF04055">
    <property type="entry name" value="Radical_SAM"/>
    <property type="match status" value="1"/>
</dbReference>
<accession>A0A926ECG6</accession>
<protein>
    <submittedName>
        <fullName evidence="10">[FeFe] hydrogenase H-cluster radical SAM maturase HydE</fullName>
    </submittedName>
</protein>
<evidence type="ECO:0000259" key="9">
    <source>
        <dbReference type="PROSITE" id="PS51918"/>
    </source>
</evidence>
<comment type="cofactor">
    <cofactor evidence="6">
        <name>[2Fe-2S] cluster</name>
        <dbReference type="ChEBI" id="CHEBI:190135"/>
    </cofactor>
</comment>
<keyword evidence="3" id="KW-0479">Metal-binding</keyword>
<dbReference type="PIRSF" id="PIRSF004762">
    <property type="entry name" value="CHP00423"/>
    <property type="match status" value="1"/>
</dbReference>
<dbReference type="SFLD" id="SFLDG01060">
    <property type="entry name" value="BATS_domain_containing"/>
    <property type="match status" value="1"/>
</dbReference>
<dbReference type="SMART" id="SM00729">
    <property type="entry name" value="Elp3"/>
    <property type="match status" value="1"/>
</dbReference>
<dbReference type="SFLD" id="SFLDS00029">
    <property type="entry name" value="Radical_SAM"/>
    <property type="match status" value="1"/>
</dbReference>